<dbReference type="EMBL" id="BARS01010586">
    <property type="protein sequence ID" value="GAF95225.1"/>
    <property type="molecule type" value="Genomic_DNA"/>
</dbReference>
<name>X0V3K0_9ZZZZ</name>
<reference evidence="1" key="1">
    <citation type="journal article" date="2014" name="Front. Microbiol.">
        <title>High frequency of phylogenetically diverse reductive dehalogenase-homologous genes in deep subseafloor sedimentary metagenomes.</title>
        <authorList>
            <person name="Kawai M."/>
            <person name="Futagami T."/>
            <person name="Toyoda A."/>
            <person name="Takaki Y."/>
            <person name="Nishi S."/>
            <person name="Hori S."/>
            <person name="Arai W."/>
            <person name="Tsubouchi T."/>
            <person name="Morono Y."/>
            <person name="Uchiyama I."/>
            <person name="Ito T."/>
            <person name="Fujiyama A."/>
            <person name="Inagaki F."/>
            <person name="Takami H."/>
        </authorList>
    </citation>
    <scope>NUCLEOTIDE SEQUENCE</scope>
    <source>
        <strain evidence="1">Expedition CK06-06</strain>
    </source>
</reference>
<comment type="caution">
    <text evidence="1">The sequence shown here is derived from an EMBL/GenBank/DDBJ whole genome shotgun (WGS) entry which is preliminary data.</text>
</comment>
<evidence type="ECO:0000313" key="1">
    <source>
        <dbReference type="EMBL" id="GAF95225.1"/>
    </source>
</evidence>
<organism evidence="1">
    <name type="scientific">marine sediment metagenome</name>
    <dbReference type="NCBI Taxonomy" id="412755"/>
    <lineage>
        <taxon>unclassified sequences</taxon>
        <taxon>metagenomes</taxon>
        <taxon>ecological metagenomes</taxon>
    </lineage>
</organism>
<accession>X0V3K0</accession>
<proteinExistence type="predicted"/>
<sequence>VIDRDALADIVENHIARKADHKRILVRWLTLEVWLGQYERARSG</sequence>
<dbReference type="AlphaFoldDB" id="X0V3K0"/>
<feature type="non-terminal residue" evidence="1">
    <location>
        <position position="1"/>
    </location>
</feature>
<protein>
    <submittedName>
        <fullName evidence="1">Uncharacterized protein</fullName>
    </submittedName>
</protein>
<gene>
    <name evidence="1" type="ORF">S01H1_19572</name>
</gene>